<dbReference type="Proteomes" id="UP000198662">
    <property type="component" value="Unassembled WGS sequence"/>
</dbReference>
<reference evidence="2" key="1">
    <citation type="submission" date="2016-10" db="EMBL/GenBank/DDBJ databases">
        <authorList>
            <person name="Varghese N."/>
            <person name="Submissions S."/>
        </authorList>
    </citation>
    <scope>NUCLEOTIDE SEQUENCE [LARGE SCALE GENOMIC DNA]</scope>
    <source>
        <strain evidence="2">CGMCC 4.3147</strain>
    </source>
</reference>
<accession>A0A1G9CE76</accession>
<dbReference type="AlphaFoldDB" id="A0A1G9CE76"/>
<evidence type="ECO:0000313" key="2">
    <source>
        <dbReference type="Proteomes" id="UP000198662"/>
    </source>
</evidence>
<proteinExistence type="predicted"/>
<keyword evidence="2" id="KW-1185">Reference proteome</keyword>
<gene>
    <name evidence="1" type="ORF">SAMN05216298_0291</name>
</gene>
<dbReference type="GO" id="GO:0006310">
    <property type="term" value="P:DNA recombination"/>
    <property type="evidence" value="ECO:0007669"/>
    <property type="project" value="InterPro"/>
</dbReference>
<sequence length="445" mass="49714">MRSPDADSYLDGPLGWTHQSMQRLLREVHLADESEPATKKQRAGRHRAIEFQRNAVTAMRSAGRRSMTGAVALDVDFTCSERNPPSIHHLAKHLLDVLGPAINPKDLGRQSVVYRDDRQVKLLHVTLDQAWNPSPDTAPKPAGTHVIARPIRDVAEDLRVADEIRSHLDRWPYEDDTSPFHIPVEDFDEDPMPWPPQDGFPPEEAESLAGLARFDQHWSLLRAQEAHLAATNAYLLSYLCACPNDIAGTRELPAGGFEAHTEHAASLSEIYRPLLLTLPFGLPLPGFALASGEWKRYGQLARAALASFLDQWPLFRPLLVPVTVTLLVTPSIRGMDLDNIALTLLPIIHEVLRPHIDPFTVHQLGLTPPVSGPEHEEHVQALRRLRSLNEYSVTAYQVIELKRTPRTPAEGTITLLLGDGIRRQSVWGAASDYLRHNLTALLEHE</sequence>
<protein>
    <submittedName>
        <fullName evidence="1">Uncharacterized protein</fullName>
    </submittedName>
</protein>
<dbReference type="GO" id="GO:0000287">
    <property type="term" value="F:magnesium ion binding"/>
    <property type="evidence" value="ECO:0007669"/>
    <property type="project" value="InterPro"/>
</dbReference>
<dbReference type="Gene3D" id="3.30.1330.70">
    <property type="entry name" value="Holliday junction resolvase RusA"/>
    <property type="match status" value="1"/>
</dbReference>
<evidence type="ECO:0000313" key="1">
    <source>
        <dbReference type="EMBL" id="SDK50003.1"/>
    </source>
</evidence>
<name>A0A1G9CE76_9ACTN</name>
<dbReference type="GO" id="GO:0006281">
    <property type="term" value="P:DNA repair"/>
    <property type="evidence" value="ECO:0007669"/>
    <property type="project" value="InterPro"/>
</dbReference>
<dbReference type="InterPro" id="IPR036614">
    <property type="entry name" value="RusA-like_sf"/>
</dbReference>
<organism evidence="1 2">
    <name type="scientific">Glycomyces sambucus</name>
    <dbReference type="NCBI Taxonomy" id="380244"/>
    <lineage>
        <taxon>Bacteria</taxon>
        <taxon>Bacillati</taxon>
        <taxon>Actinomycetota</taxon>
        <taxon>Actinomycetes</taxon>
        <taxon>Glycomycetales</taxon>
        <taxon>Glycomycetaceae</taxon>
        <taxon>Glycomyces</taxon>
    </lineage>
</organism>
<dbReference type="EMBL" id="FNGF01000001">
    <property type="protein sequence ID" value="SDK50003.1"/>
    <property type="molecule type" value="Genomic_DNA"/>
</dbReference>